<dbReference type="InterPro" id="IPR050680">
    <property type="entry name" value="YpeA/RimI_acetyltransf"/>
</dbReference>
<feature type="domain" description="N-acetyltransferase" evidence="3">
    <location>
        <begin position="142"/>
        <end position="297"/>
    </location>
</feature>
<evidence type="ECO:0000313" key="5">
    <source>
        <dbReference type="Proteomes" id="UP000297982"/>
    </source>
</evidence>
<evidence type="ECO:0000259" key="3">
    <source>
        <dbReference type="PROSITE" id="PS51186"/>
    </source>
</evidence>
<dbReference type="EMBL" id="SRJC01000001">
    <property type="protein sequence ID" value="TGB03568.1"/>
    <property type="molecule type" value="Genomic_DNA"/>
</dbReference>
<keyword evidence="5" id="KW-1185">Reference proteome</keyword>
<dbReference type="Gene3D" id="3.40.630.30">
    <property type="match status" value="1"/>
</dbReference>
<sequence>MNIEYLTEARYKDFIDFCKKHRNELDDSFLYDEDLADFQADEENPTYIVLDENSRIIAAVSLLQDSYYKRGKKGRFRIFHSVEPNIEIYEQMLHSIKSHTKDIEDIFVFIHEDNIVVRDIFHSMQFDIERYSYFLAREALDVTVPDLPDDFYFGTFTFNKDEEDYLYVRNAGFATLKGSETPRTLEEIKGMENDEEYLEGGIFLLYHGEKPVGIVRSSKDVHNNEDVLDIGPLALIPEYQGKGLGRQLLRKALEFGKSKGLPKAVLCVNADNEQAVHLYTKEGFEKEESLVCYHYTL</sequence>
<protein>
    <submittedName>
        <fullName evidence="4">GNAT family N-acetyltransferase</fullName>
    </submittedName>
</protein>
<name>A0A4Z0GZF4_9BACI</name>
<dbReference type="AlphaFoldDB" id="A0A4Z0GZF4"/>
<dbReference type="Pfam" id="PF00583">
    <property type="entry name" value="Acetyltransf_1"/>
    <property type="match status" value="1"/>
</dbReference>
<comment type="caution">
    <text evidence="4">The sequence shown here is derived from an EMBL/GenBank/DDBJ whole genome shotgun (WGS) entry which is preliminary data.</text>
</comment>
<evidence type="ECO:0000256" key="2">
    <source>
        <dbReference type="ARBA" id="ARBA00023315"/>
    </source>
</evidence>
<dbReference type="CDD" id="cd04301">
    <property type="entry name" value="NAT_SF"/>
    <property type="match status" value="1"/>
</dbReference>
<dbReference type="SUPFAM" id="SSF55729">
    <property type="entry name" value="Acyl-CoA N-acyltransferases (Nat)"/>
    <property type="match status" value="1"/>
</dbReference>
<dbReference type="RefSeq" id="WP_135326299.1">
    <property type="nucleotide sequence ID" value="NZ_SRJC01000001.1"/>
</dbReference>
<dbReference type="PROSITE" id="PS51186">
    <property type="entry name" value="GNAT"/>
    <property type="match status" value="1"/>
</dbReference>
<accession>A0A4Z0GZF4</accession>
<proteinExistence type="predicted"/>
<dbReference type="InterPro" id="IPR016181">
    <property type="entry name" value="Acyl_CoA_acyltransferase"/>
</dbReference>
<organism evidence="4 5">
    <name type="scientific">Halobacillus salinus</name>
    <dbReference type="NCBI Taxonomy" id="192814"/>
    <lineage>
        <taxon>Bacteria</taxon>
        <taxon>Bacillati</taxon>
        <taxon>Bacillota</taxon>
        <taxon>Bacilli</taxon>
        <taxon>Bacillales</taxon>
        <taxon>Bacillaceae</taxon>
        <taxon>Halobacillus</taxon>
    </lineage>
</organism>
<keyword evidence="2" id="KW-0012">Acyltransferase</keyword>
<evidence type="ECO:0000256" key="1">
    <source>
        <dbReference type="ARBA" id="ARBA00022679"/>
    </source>
</evidence>
<reference evidence="4 5" key="1">
    <citation type="journal article" date="2003" name="Int. J. Syst. Evol. Microbiol.">
        <title>Halobacillus salinus sp. nov., isolated from a salt lake on the coast of the East Sea in Korea.</title>
        <authorList>
            <person name="Yoon J.H."/>
            <person name="Kang K.H."/>
            <person name="Park Y.H."/>
        </authorList>
    </citation>
    <scope>NUCLEOTIDE SEQUENCE [LARGE SCALE GENOMIC DNA]</scope>
    <source>
        <strain evidence="4 5">HSL-3</strain>
    </source>
</reference>
<dbReference type="InterPro" id="IPR000182">
    <property type="entry name" value="GNAT_dom"/>
</dbReference>
<dbReference type="PANTHER" id="PTHR43420">
    <property type="entry name" value="ACETYLTRANSFERASE"/>
    <property type="match status" value="1"/>
</dbReference>
<evidence type="ECO:0000313" key="4">
    <source>
        <dbReference type="EMBL" id="TGB03568.1"/>
    </source>
</evidence>
<dbReference type="GO" id="GO:0016747">
    <property type="term" value="F:acyltransferase activity, transferring groups other than amino-acyl groups"/>
    <property type="evidence" value="ECO:0007669"/>
    <property type="project" value="InterPro"/>
</dbReference>
<dbReference type="Proteomes" id="UP000297982">
    <property type="component" value="Unassembled WGS sequence"/>
</dbReference>
<keyword evidence="1 4" id="KW-0808">Transferase</keyword>
<gene>
    <name evidence="4" type="ORF">E4663_00760</name>
</gene>